<organism evidence="1 2">
    <name type="scientific">Ambispora gerdemannii</name>
    <dbReference type="NCBI Taxonomy" id="144530"/>
    <lineage>
        <taxon>Eukaryota</taxon>
        <taxon>Fungi</taxon>
        <taxon>Fungi incertae sedis</taxon>
        <taxon>Mucoromycota</taxon>
        <taxon>Glomeromycotina</taxon>
        <taxon>Glomeromycetes</taxon>
        <taxon>Archaeosporales</taxon>
        <taxon>Ambisporaceae</taxon>
        <taxon>Ambispora</taxon>
    </lineage>
</organism>
<dbReference type="Proteomes" id="UP000789831">
    <property type="component" value="Unassembled WGS sequence"/>
</dbReference>
<comment type="caution">
    <text evidence="1">The sequence shown here is derived from an EMBL/GenBank/DDBJ whole genome shotgun (WGS) entry which is preliminary data.</text>
</comment>
<sequence length="62" mass="7399">NAFRLDTQQQSNYFLLDTWQRLGVGYFGVRKKLRTDMKKSFLSAGTLKKLFRGFSEDWVEKF</sequence>
<accession>A0A9N9HM98</accession>
<evidence type="ECO:0000313" key="2">
    <source>
        <dbReference type="Proteomes" id="UP000789831"/>
    </source>
</evidence>
<gene>
    <name evidence="1" type="ORF">AGERDE_LOCUS13213</name>
</gene>
<feature type="non-terminal residue" evidence="1">
    <location>
        <position position="62"/>
    </location>
</feature>
<name>A0A9N9HM98_9GLOM</name>
<keyword evidence="2" id="KW-1185">Reference proteome</keyword>
<evidence type="ECO:0000313" key="1">
    <source>
        <dbReference type="EMBL" id="CAG8694071.1"/>
    </source>
</evidence>
<protein>
    <submittedName>
        <fullName evidence="1">587_t:CDS:1</fullName>
    </submittedName>
</protein>
<feature type="non-terminal residue" evidence="1">
    <location>
        <position position="1"/>
    </location>
</feature>
<dbReference type="EMBL" id="CAJVPL010015721">
    <property type="protein sequence ID" value="CAG8694071.1"/>
    <property type="molecule type" value="Genomic_DNA"/>
</dbReference>
<dbReference type="AlphaFoldDB" id="A0A9N9HM98"/>
<proteinExistence type="predicted"/>
<reference evidence="1" key="1">
    <citation type="submission" date="2021-06" db="EMBL/GenBank/DDBJ databases">
        <authorList>
            <person name="Kallberg Y."/>
            <person name="Tangrot J."/>
            <person name="Rosling A."/>
        </authorList>
    </citation>
    <scope>NUCLEOTIDE SEQUENCE</scope>
    <source>
        <strain evidence="1">MT106</strain>
    </source>
</reference>